<dbReference type="Proteomes" id="UP000061010">
    <property type="component" value="Chromosome"/>
</dbReference>
<name>A0A0S1AZN6_9GAMM</name>
<reference evidence="1 2" key="1">
    <citation type="journal article" date="2015" name="Genome Announc.">
        <title>Complete Genome Sequencing of Stenotrophomonas acidaminiphila ZAC14D2_NAIMI4_2, a Multidrug-Resistant Strain Isolated from Sediments of a Polluted River in Mexico, Uncovers New Antibiotic Resistance Genes and a Novel Class-II Lasso Peptide Biosynthesis Gene Cluster.</title>
        <authorList>
            <person name="Vinuesa P."/>
            <person name="Ochoa-Sanchez L.E."/>
        </authorList>
    </citation>
    <scope>NUCLEOTIDE SEQUENCE [LARGE SCALE GENOMIC DNA]</scope>
    <source>
        <strain evidence="1 2">ZAC14D2_NAIMI4_2</strain>
    </source>
</reference>
<dbReference type="EMBL" id="CP012900">
    <property type="protein sequence ID" value="ALJ28284.1"/>
    <property type="molecule type" value="Genomic_DNA"/>
</dbReference>
<evidence type="ECO:0000313" key="2">
    <source>
        <dbReference type="Proteomes" id="UP000061010"/>
    </source>
</evidence>
<sequence length="218" mass="24782">MVDAGPQFKPRKISDAEFRRSNVFVAWSGKARRQVQLIGPNQYDSWLLIEFDPDVVWFCERPPIYIELLPLEGKRRPLDFWVRRSSGRQSGVVLHDVALARDKACPLDLLKRSIEASKLKCEIWQAADMRSRATYVRNLKELQPFVAMEQHSDDQMATAIVAHLERVKTAAWSELIALFASRFEGSVNMDIARLIHAGRVKANLGDHLLASSTVLCLP</sequence>
<dbReference type="PATRIC" id="fig|128780.6.peg.1916"/>
<keyword evidence="2" id="KW-1185">Reference proteome</keyword>
<protein>
    <submittedName>
        <fullName evidence="1">S-layer protein</fullName>
    </submittedName>
</protein>
<proteinExistence type="predicted"/>
<dbReference type="KEGG" id="sacz:AOT14_19070"/>
<gene>
    <name evidence="1" type="ORF">AOT14_19070</name>
</gene>
<evidence type="ECO:0000313" key="1">
    <source>
        <dbReference type="EMBL" id="ALJ28284.1"/>
    </source>
</evidence>
<organism evidence="1 2">
    <name type="scientific">Stenotrophomonas acidaminiphila</name>
    <dbReference type="NCBI Taxonomy" id="128780"/>
    <lineage>
        <taxon>Bacteria</taxon>
        <taxon>Pseudomonadati</taxon>
        <taxon>Pseudomonadota</taxon>
        <taxon>Gammaproteobacteria</taxon>
        <taxon>Lysobacterales</taxon>
        <taxon>Lysobacteraceae</taxon>
        <taxon>Stenotrophomonas</taxon>
    </lineage>
</organism>
<dbReference type="OrthoDB" id="6028479at2"/>
<dbReference type="AlphaFoldDB" id="A0A0S1AZN6"/>
<accession>A0A0S1AZN6</accession>